<dbReference type="WBParaSite" id="EVEC_0001082901-mRNA-1">
    <property type="protein sequence ID" value="EVEC_0001082901-mRNA-1"/>
    <property type="gene ID" value="EVEC_0001082901"/>
</dbReference>
<dbReference type="AlphaFoldDB" id="A0A0N4VJ08"/>
<protein>
    <submittedName>
        <fullName evidence="3">Inositol-pentakisphosphate 2-kinase</fullName>
    </submittedName>
</protein>
<evidence type="ECO:0000313" key="3">
    <source>
        <dbReference type="WBParaSite" id="EVEC_0001082901-mRNA-1"/>
    </source>
</evidence>
<dbReference type="Proteomes" id="UP000274131">
    <property type="component" value="Unassembled WGS sequence"/>
</dbReference>
<keyword evidence="2" id="KW-1185">Reference proteome</keyword>
<sequence length="400" mass="45324">MEYKAIRHVEEDDILKCAEENENGKVSDMRKLACMATPVTWSLQDLAKGVVQKPSHCRELYSYQTERCSFLLGCCPQMHSCMSKITSNSLAFQQRLQRSRTISVAVKKCLEGANKRYDNPKKQKMQTDNDVDSVLSLRKSVSEQQKRIEEAILEARAEAALDSDFKDIGFHSPKSDVQHLISPPTTSIITATQTTALPTLPTIPTLPTLPNLLHAENKKLCLEALKCEKKLQEFKLECGKKHIDELKNPISRPTYADLVLLRELLQNLEETGASSAVRKACVHPLLVNHTNSREACLAISTDIIFEEISFENSLKNAAEKVAEKDFDSCLLKIKFAKKKCDEAKNCCPGYHPCKKLVNESQLSHRYNDKLRHIKEQQKKCELETVYKLSSVEPGFLPYFH</sequence>
<evidence type="ECO:0000313" key="2">
    <source>
        <dbReference type="Proteomes" id="UP000274131"/>
    </source>
</evidence>
<accession>A0A0N4VJ08</accession>
<reference evidence="3" key="1">
    <citation type="submission" date="2017-02" db="UniProtKB">
        <authorList>
            <consortium name="WormBaseParasite"/>
        </authorList>
    </citation>
    <scope>IDENTIFICATION</scope>
</reference>
<gene>
    <name evidence="1" type="ORF">EVEC_LOCUS10154</name>
</gene>
<reference evidence="1 2" key="2">
    <citation type="submission" date="2018-10" db="EMBL/GenBank/DDBJ databases">
        <authorList>
            <consortium name="Pathogen Informatics"/>
        </authorList>
    </citation>
    <scope>NUCLEOTIDE SEQUENCE [LARGE SCALE GENOMIC DNA]</scope>
</reference>
<evidence type="ECO:0000313" key="1">
    <source>
        <dbReference type="EMBL" id="VDD95403.1"/>
    </source>
</evidence>
<organism evidence="3">
    <name type="scientific">Enterobius vermicularis</name>
    <name type="common">Human pinworm</name>
    <dbReference type="NCBI Taxonomy" id="51028"/>
    <lineage>
        <taxon>Eukaryota</taxon>
        <taxon>Metazoa</taxon>
        <taxon>Ecdysozoa</taxon>
        <taxon>Nematoda</taxon>
        <taxon>Chromadorea</taxon>
        <taxon>Rhabditida</taxon>
        <taxon>Spirurina</taxon>
        <taxon>Oxyuridomorpha</taxon>
        <taxon>Oxyuroidea</taxon>
        <taxon>Oxyuridae</taxon>
        <taxon>Enterobius</taxon>
    </lineage>
</organism>
<name>A0A0N4VJ08_ENTVE</name>
<proteinExistence type="predicted"/>
<dbReference type="EMBL" id="UXUI01010588">
    <property type="protein sequence ID" value="VDD95403.1"/>
    <property type="molecule type" value="Genomic_DNA"/>
</dbReference>